<keyword evidence="8" id="KW-0328">Glycosyltransferase</keyword>
<evidence type="ECO:0000256" key="5">
    <source>
        <dbReference type="ARBA" id="ARBA00010810"/>
    </source>
</evidence>
<evidence type="ECO:0000256" key="16">
    <source>
        <dbReference type="ARBA" id="ARBA00023180"/>
    </source>
</evidence>
<evidence type="ECO:0000256" key="10">
    <source>
        <dbReference type="ARBA" id="ARBA00022692"/>
    </source>
</evidence>
<dbReference type="InterPro" id="IPR003674">
    <property type="entry name" value="Oligo_trans_STT3"/>
</dbReference>
<evidence type="ECO:0000313" key="24">
    <source>
        <dbReference type="Proteomes" id="UP000006729"/>
    </source>
</evidence>
<comment type="cofactor">
    <cofactor evidence="2">
        <name>Mg(2+)</name>
        <dbReference type="ChEBI" id="CHEBI:18420"/>
    </cofactor>
</comment>
<keyword evidence="13" id="KW-0460">Magnesium</keyword>
<reference evidence="23" key="2">
    <citation type="submission" date="2017-07" db="EMBL/GenBank/DDBJ databases">
        <title>WGS assembly of Populus trichocarpa.</title>
        <authorList>
            <person name="Tuskan G."/>
            <person name="Difazio S."/>
            <person name="Jansson S."/>
            <person name="Bohlmann J."/>
            <person name="Grigoriev I."/>
            <person name="Hellsten U."/>
            <person name="Putnam N."/>
            <person name="Ralph S."/>
            <person name="Rombauts S."/>
            <person name="Salamov A."/>
            <person name="Schein J."/>
            <person name="Sterck L."/>
            <person name="Aerts A."/>
            <person name="Bhalerao R."/>
            <person name="Bhalerao R."/>
            <person name="Blaudez D."/>
            <person name="Boerjan W."/>
            <person name="Brun A."/>
            <person name="Brunner A."/>
            <person name="Busov V."/>
            <person name="Campbell M."/>
            <person name="Carlson J."/>
            <person name="Chalot M."/>
            <person name="Chapman J."/>
            <person name="Chen G."/>
            <person name="Cooper D."/>
            <person name="Coutinho P."/>
            <person name="Couturier J."/>
            <person name="Covert S."/>
            <person name="Cronk Q."/>
            <person name="Cunningham R."/>
            <person name="Davis J."/>
            <person name="Degroeve S."/>
            <person name="Dejardin A."/>
            <person name="Depamphilis C."/>
            <person name="Detter J."/>
            <person name="Dirks B."/>
            <person name="Dubchak I."/>
            <person name="Duplessis S."/>
            <person name="Ehlting J."/>
            <person name="Ellis B."/>
            <person name="Gendler K."/>
            <person name="Goodstein D."/>
            <person name="Gribskov M."/>
            <person name="Grimwood J."/>
            <person name="Groover A."/>
            <person name="Gunter L."/>
            <person name="Hamberger B."/>
            <person name="Heinze B."/>
            <person name="Helariutta Y."/>
            <person name="Henrissat B."/>
            <person name="Holligan D."/>
            <person name="Holt R."/>
            <person name="Huang W."/>
            <person name="Islam-Faridi N."/>
            <person name="Jones S."/>
            <person name="Jones-Rhoades M."/>
            <person name="Jorgensen R."/>
            <person name="Joshi C."/>
            <person name="Kangasjarvi J."/>
            <person name="Karlsson J."/>
            <person name="Kelleher C."/>
            <person name="Kirkpatrick R."/>
            <person name="Kirst M."/>
            <person name="Kohler A."/>
            <person name="Kalluri U."/>
            <person name="Larimer F."/>
            <person name="Leebens-Mack J."/>
            <person name="Leple J."/>
            <person name="Locascio P."/>
            <person name="Lou Y."/>
            <person name="Lucas S."/>
            <person name="Martin F."/>
            <person name="Montanini B."/>
            <person name="Napoli C."/>
            <person name="Nelson D."/>
            <person name="Nelson C."/>
            <person name="Nieminen K."/>
            <person name="Nilsson O."/>
            <person name="Pereda V."/>
            <person name="Peter G."/>
            <person name="Philippe R."/>
            <person name="Pilate G."/>
            <person name="Poliakov A."/>
            <person name="Razumovskaya J."/>
            <person name="Richardson P."/>
            <person name="Rinaldi C."/>
            <person name="Ritland K."/>
            <person name="Rouze P."/>
            <person name="Ryaboy D."/>
            <person name="Schmutz J."/>
            <person name="Schrader J."/>
            <person name="Segerman B."/>
            <person name="Shin H."/>
            <person name="Siddiqui A."/>
            <person name="Sterky F."/>
            <person name="Terry A."/>
            <person name="Tsai C."/>
            <person name="Uberbacher E."/>
            <person name="Unneberg P."/>
            <person name="Vahala J."/>
            <person name="Wall K."/>
            <person name="Wessler S."/>
            <person name="Yang G."/>
            <person name="Yin T."/>
            <person name="Douglas C."/>
            <person name="Marra M."/>
            <person name="Sandberg G."/>
            <person name="Van De Peer Y."/>
            <person name="Rokhsar D."/>
        </authorList>
    </citation>
    <scope>NUCLEOTIDE SEQUENCE</scope>
    <source>
        <strain evidence="23">Nisqually-1</strain>
    </source>
</reference>
<dbReference type="SMR" id="B9ILS7"/>
<feature type="transmembrane region" description="Helical" evidence="20">
    <location>
        <begin position="242"/>
        <end position="267"/>
    </location>
</feature>
<evidence type="ECO:0000256" key="1">
    <source>
        <dbReference type="ARBA" id="ARBA00001936"/>
    </source>
</evidence>
<dbReference type="STRING" id="3694.B9ILS7"/>
<evidence type="ECO:0000256" key="18">
    <source>
        <dbReference type="ARBA" id="ARBA00048829"/>
    </source>
</evidence>
<feature type="compositionally biased region" description="Basic residues" evidence="19">
    <location>
        <begin position="751"/>
        <end position="760"/>
    </location>
</feature>
<dbReference type="Gramene" id="Potri.018G086000.2.v4.1">
    <property type="protein sequence ID" value="Potri.018G086000.2.v4.1"/>
    <property type="gene ID" value="Potri.018G086000.v4.1"/>
</dbReference>
<keyword evidence="10 20" id="KW-0812">Transmembrane</keyword>
<dbReference type="Proteomes" id="UP000006729">
    <property type="component" value="Chromosome 18"/>
</dbReference>
<dbReference type="Gene3D" id="3.40.50.12610">
    <property type="match status" value="1"/>
</dbReference>
<evidence type="ECO:0000256" key="9">
    <source>
        <dbReference type="ARBA" id="ARBA00022679"/>
    </source>
</evidence>
<keyword evidence="17" id="KW-0464">Manganese</keyword>
<feature type="transmembrane region" description="Helical" evidence="20">
    <location>
        <begin position="303"/>
        <end position="327"/>
    </location>
</feature>
<evidence type="ECO:0000256" key="20">
    <source>
        <dbReference type="SAM" id="Phobius"/>
    </source>
</evidence>
<evidence type="ECO:0000256" key="6">
    <source>
        <dbReference type="ARBA" id="ARBA00011157"/>
    </source>
</evidence>
<evidence type="ECO:0000256" key="13">
    <source>
        <dbReference type="ARBA" id="ARBA00022842"/>
    </source>
</evidence>
<feature type="transmembrane region" description="Helical" evidence="20">
    <location>
        <begin position="175"/>
        <end position="200"/>
    </location>
</feature>
<feature type="transmembrane region" description="Helical" evidence="20">
    <location>
        <begin position="145"/>
        <end position="163"/>
    </location>
</feature>
<evidence type="ECO:0000259" key="22">
    <source>
        <dbReference type="Pfam" id="PF21436"/>
    </source>
</evidence>
<keyword evidence="11" id="KW-0479">Metal-binding</keyword>
<comment type="subunit">
    <text evidence="6">Component of the oligosaccharyltransferase (OST) complex.</text>
</comment>
<dbReference type="InParanoid" id="B9ILS7"/>
<dbReference type="OrthoDB" id="10261066at2759"/>
<keyword evidence="24" id="KW-1185">Reference proteome</keyword>
<evidence type="ECO:0000256" key="3">
    <source>
        <dbReference type="ARBA" id="ARBA00004477"/>
    </source>
</evidence>
<keyword evidence="14 20" id="KW-1133">Transmembrane helix</keyword>
<feature type="transmembrane region" description="Helical" evidence="20">
    <location>
        <begin position="418"/>
        <end position="437"/>
    </location>
</feature>
<dbReference type="UniPathway" id="UPA00378"/>
<feature type="domain" description="STT3/PglB/AglB core" evidence="22">
    <location>
        <begin position="577"/>
        <end position="636"/>
    </location>
</feature>
<reference evidence="23 24" key="1">
    <citation type="journal article" date="2006" name="Science">
        <title>The genome of black cottonwood, Populus trichocarpa (Torr. &amp; Gray).</title>
        <authorList>
            <person name="Tuskan G.A."/>
            <person name="Difazio S."/>
            <person name="Jansson S."/>
            <person name="Bohlmann J."/>
            <person name="Grigoriev I."/>
            <person name="Hellsten U."/>
            <person name="Putnam N."/>
            <person name="Ralph S."/>
            <person name="Rombauts S."/>
            <person name="Salamov A."/>
            <person name="Schein J."/>
            <person name="Sterck L."/>
            <person name="Aerts A."/>
            <person name="Bhalerao R.R."/>
            <person name="Bhalerao R.P."/>
            <person name="Blaudez D."/>
            <person name="Boerjan W."/>
            <person name="Brun A."/>
            <person name="Brunner A."/>
            <person name="Busov V."/>
            <person name="Campbell M."/>
            <person name="Carlson J."/>
            <person name="Chalot M."/>
            <person name="Chapman J."/>
            <person name="Chen G.L."/>
            <person name="Cooper D."/>
            <person name="Coutinho P.M."/>
            <person name="Couturier J."/>
            <person name="Covert S."/>
            <person name="Cronk Q."/>
            <person name="Cunningham R."/>
            <person name="Davis J."/>
            <person name="Degroeve S."/>
            <person name="Dejardin A."/>
            <person name="Depamphilis C."/>
            <person name="Detter J."/>
            <person name="Dirks B."/>
            <person name="Dubchak I."/>
            <person name="Duplessis S."/>
            <person name="Ehlting J."/>
            <person name="Ellis B."/>
            <person name="Gendler K."/>
            <person name="Goodstein D."/>
            <person name="Gribskov M."/>
            <person name="Grimwood J."/>
            <person name="Groover A."/>
            <person name="Gunter L."/>
            <person name="Hamberger B."/>
            <person name="Heinze B."/>
            <person name="Helariutta Y."/>
            <person name="Henrissat B."/>
            <person name="Holligan D."/>
            <person name="Holt R."/>
            <person name="Huang W."/>
            <person name="Islam-Faridi N."/>
            <person name="Jones S."/>
            <person name="Jones-Rhoades M."/>
            <person name="Jorgensen R."/>
            <person name="Joshi C."/>
            <person name="Kangasjarvi J."/>
            <person name="Karlsson J."/>
            <person name="Kelleher C."/>
            <person name="Kirkpatrick R."/>
            <person name="Kirst M."/>
            <person name="Kohler A."/>
            <person name="Kalluri U."/>
            <person name="Larimer F."/>
            <person name="Leebens-Mack J."/>
            <person name="Leple J.C."/>
            <person name="Locascio P."/>
            <person name="Lou Y."/>
            <person name="Lucas S."/>
            <person name="Martin F."/>
            <person name="Montanini B."/>
            <person name="Napoli C."/>
            <person name="Nelson D.R."/>
            <person name="Nelson C."/>
            <person name="Nieminen K."/>
            <person name="Nilsson O."/>
            <person name="Pereda V."/>
            <person name="Peter G."/>
            <person name="Philippe R."/>
            <person name="Pilate G."/>
            <person name="Poliakov A."/>
            <person name="Razumovskaya J."/>
            <person name="Richardson P."/>
            <person name="Rinaldi C."/>
            <person name="Ritland K."/>
            <person name="Rouze P."/>
            <person name="Ryaboy D."/>
            <person name="Schmutz J."/>
            <person name="Schrader J."/>
            <person name="Segerman B."/>
            <person name="Shin H."/>
            <person name="Siddiqui A."/>
            <person name="Sterky F."/>
            <person name="Terry A."/>
            <person name="Tsai C.J."/>
            <person name="Uberbacher E."/>
            <person name="Unneberg P."/>
            <person name="Vahala J."/>
            <person name="Wall K."/>
            <person name="Wessler S."/>
            <person name="Yang G."/>
            <person name="Yin T."/>
            <person name="Douglas C."/>
            <person name="Marra M."/>
            <person name="Sandberg G."/>
            <person name="Van de Peer Y."/>
            <person name="Rokhsar D."/>
        </authorList>
    </citation>
    <scope>NUCLEOTIDE SEQUENCE [LARGE SCALE GENOMIC DNA]</scope>
    <source>
        <strain evidence="24">cv. Nisqually</strain>
        <strain evidence="23">Nisqually-1</strain>
    </source>
</reference>
<gene>
    <name evidence="23" type="ORF">POPTR_018G086000</name>
</gene>
<dbReference type="eggNOG" id="KOG2292">
    <property type="taxonomic scope" value="Eukaryota"/>
</dbReference>
<dbReference type="GO" id="GO:0004579">
    <property type="term" value="F:dolichyl-diphosphooligosaccharide-protein glycotransferase activity"/>
    <property type="evidence" value="ECO:0007669"/>
    <property type="project" value="UniProtKB-EC"/>
</dbReference>
<dbReference type="EC" id="2.4.99.18" evidence="7"/>
<feature type="transmembrane region" description="Helical" evidence="20">
    <location>
        <begin position="273"/>
        <end position="291"/>
    </location>
</feature>
<dbReference type="InterPro" id="IPR048999">
    <property type="entry name" value="STT3-PglB_core"/>
</dbReference>
<feature type="region of interest" description="Disordered" evidence="19">
    <location>
        <begin position="751"/>
        <end position="780"/>
    </location>
</feature>
<keyword evidence="16" id="KW-0325">Glycoprotein</keyword>
<feature type="transmembrane region" description="Helical" evidence="20">
    <location>
        <begin position="88"/>
        <end position="108"/>
    </location>
</feature>
<evidence type="ECO:0000256" key="12">
    <source>
        <dbReference type="ARBA" id="ARBA00022824"/>
    </source>
</evidence>
<protein>
    <recommendedName>
        <fullName evidence="7">dolichyl-diphosphooligosaccharide--protein glycotransferase</fullName>
        <ecNumber evidence="7">2.4.99.18</ecNumber>
    </recommendedName>
</protein>
<dbReference type="GO" id="GO:0046872">
    <property type="term" value="F:metal ion binding"/>
    <property type="evidence" value="ECO:0007669"/>
    <property type="project" value="UniProtKB-KW"/>
</dbReference>
<comment type="cofactor">
    <cofactor evidence="1">
        <name>Mn(2+)</name>
        <dbReference type="ChEBI" id="CHEBI:29035"/>
    </cofactor>
</comment>
<proteinExistence type="inferred from homology"/>
<evidence type="ECO:0000313" key="23">
    <source>
        <dbReference type="EMBL" id="PNS93404.1"/>
    </source>
</evidence>
<keyword evidence="15 20" id="KW-0472">Membrane</keyword>
<feature type="compositionally biased region" description="Polar residues" evidence="19">
    <location>
        <begin position="446"/>
        <end position="461"/>
    </location>
</feature>
<sequence>MADGESSKEATARTLRNAFGNVLSFFILLLIGVLAFSIRLFSVIKYESVIHEFDPYFNYRVTQFLTKNGIYDFWNWFDDRTWYPLGRVIGGTVYPGLTLTAGTLWWLLNSLNIPLSVETVCVFTAPIFSAFASWATYLLTKEVKGTGAGLTAAVLLAMVPSYISRSVAGSYDNEAVAIFALIFTFYLYIKTLNTGSLFYATLNALAYFYMVCSWGGYTFIINLIPMHVLLCIVTGRYSSRLYIAYAPLVVLGTLLAALVPVVGFNAVMTSEHFASFLVFIIIHVVALVYHVKGNLSPRMFKVAVTLVVSVGLVVCCAMIAVLIALVASSPTKGWSGRSLSLLDPTYASKYIPIIASVSEHQPPTWPSYFMDINVLAFLVPAGIIACFLPLSDASSFVVLYIVTSVYFSGVMVRLMLVLAPAACIMSGIALSEAFNVLTRSIKFQLPGSSGTSQSRDTSLNTDGEHNDIAKTEKMDETVKERPSKKNRKKEKEPVEKASIRSRIERRLLVLPLEASVIAIILLVLLGAFYVVHCVWAAAEAYSAPSIVLTTYSRDGGLHVFDDFREAYAWLSHNTEVDDKVASWWDYGYQTTAMANRTVIVDNNTWNNTHIATVGTAMSSPEKAAWEIFNSLDVKYVLVVFGGLVGYPSDDINKFLWMVRIGGGVFPHIKEPDYLRDGQYRIDSQATPTMLNCLMYKLSYYRFVETDGKAFDRVRQTEIGKKYFKLTHFEEVFTTHHWMVRIYKLKPPKNRIRGKTKKSKLKASSTSSSKRSAAGKRNPWH</sequence>
<dbReference type="KEGG" id="pop:7461551"/>
<feature type="domain" description="Oligosaccharyl transferase STT3 N-terminal" evidence="21">
    <location>
        <begin position="22"/>
        <end position="425"/>
    </location>
</feature>
<evidence type="ECO:0000256" key="15">
    <source>
        <dbReference type="ARBA" id="ARBA00023136"/>
    </source>
</evidence>
<evidence type="ECO:0000256" key="17">
    <source>
        <dbReference type="ARBA" id="ARBA00023211"/>
    </source>
</evidence>
<feature type="region of interest" description="Disordered" evidence="19">
    <location>
        <begin position="445"/>
        <end position="495"/>
    </location>
</feature>
<dbReference type="PANTHER" id="PTHR13872:SF48">
    <property type="entry name" value="DOLICHYL-DIPHOSPHOOLIGOSACCHARIDE--PROTEIN GLYCOSYLTRANSFERASE SUBUNIT STT3A"/>
    <property type="match status" value="1"/>
</dbReference>
<dbReference type="HOGENOM" id="CLU_009279_1_0_1"/>
<feature type="compositionally biased region" description="Low complexity" evidence="19">
    <location>
        <begin position="761"/>
        <end position="780"/>
    </location>
</feature>
<dbReference type="EMBL" id="CM009307">
    <property type="protein sequence ID" value="PNS93404.1"/>
    <property type="molecule type" value="Genomic_DNA"/>
</dbReference>
<feature type="compositionally biased region" description="Basic and acidic residues" evidence="19">
    <location>
        <begin position="462"/>
        <end position="495"/>
    </location>
</feature>
<comment type="pathway">
    <text evidence="4">Protein modification; protein glycosylation.</text>
</comment>
<evidence type="ECO:0000259" key="21">
    <source>
        <dbReference type="Pfam" id="PF02516"/>
    </source>
</evidence>
<feature type="transmembrane region" description="Helical" evidence="20">
    <location>
        <begin position="368"/>
        <end position="388"/>
    </location>
</feature>
<feature type="transmembrane region" description="Helical" evidence="20">
    <location>
        <begin position="120"/>
        <end position="139"/>
    </location>
</feature>
<feature type="transmembrane region" description="Helical" evidence="20">
    <location>
        <begin position="507"/>
        <end position="531"/>
    </location>
</feature>
<evidence type="ECO:0000256" key="11">
    <source>
        <dbReference type="ARBA" id="ARBA00022723"/>
    </source>
</evidence>
<evidence type="ECO:0000256" key="19">
    <source>
        <dbReference type="SAM" id="MobiDB-lite"/>
    </source>
</evidence>
<dbReference type="EMBL" id="CM009307">
    <property type="protein sequence ID" value="PNS93403.1"/>
    <property type="molecule type" value="Genomic_DNA"/>
</dbReference>
<feature type="transmembrane region" description="Helical" evidence="20">
    <location>
        <begin position="395"/>
        <end position="412"/>
    </location>
</feature>
<dbReference type="InterPro" id="IPR048307">
    <property type="entry name" value="STT3_N"/>
</dbReference>
<comment type="subcellular location">
    <subcellularLocation>
        <location evidence="3">Endoplasmic reticulum membrane</location>
        <topology evidence="3">Multi-pass membrane protein</topology>
    </subcellularLocation>
</comment>
<comment type="catalytic activity">
    <reaction evidence="18">
        <text>a di-trans,poly-cis-dolichyl diphosphooligosaccharide + L-asparaginyl-[protein] = N(4)-(oligosaccharide-(1-&gt;4)-N-acetyl-beta-D-glucosaminyl-(1-&gt;4)-N-acetyl-beta-D-glucosaminyl)-L-asparaginyl-[protein] + a di-trans,poly-cis-dolichyl diphosphate + H(+)</text>
        <dbReference type="Rhea" id="RHEA:22980"/>
        <dbReference type="Rhea" id="RHEA-COMP:12804"/>
        <dbReference type="Rhea" id="RHEA-COMP:12805"/>
        <dbReference type="Rhea" id="RHEA-COMP:19506"/>
        <dbReference type="Rhea" id="RHEA-COMP:19509"/>
        <dbReference type="ChEBI" id="CHEBI:15378"/>
        <dbReference type="ChEBI" id="CHEBI:50347"/>
        <dbReference type="ChEBI" id="CHEBI:57497"/>
        <dbReference type="ChEBI" id="CHEBI:57570"/>
        <dbReference type="ChEBI" id="CHEBI:132529"/>
        <dbReference type="EC" id="2.4.99.18"/>
    </reaction>
</comment>
<keyword evidence="12" id="KW-0256">Endoplasmic reticulum</keyword>
<evidence type="ECO:0000256" key="4">
    <source>
        <dbReference type="ARBA" id="ARBA00004922"/>
    </source>
</evidence>
<evidence type="ECO:0000256" key="2">
    <source>
        <dbReference type="ARBA" id="ARBA00001946"/>
    </source>
</evidence>
<evidence type="ECO:0000256" key="7">
    <source>
        <dbReference type="ARBA" id="ARBA00012605"/>
    </source>
</evidence>
<dbReference type="FunFam" id="3.40.50.12610:FF:000002">
    <property type="entry name" value="dolichyl-diphosphooligosaccharide--protein glycosyltransferase subunit STT3A"/>
    <property type="match status" value="1"/>
</dbReference>
<dbReference type="GO" id="GO:0005789">
    <property type="term" value="C:endoplasmic reticulum membrane"/>
    <property type="evidence" value="ECO:0007669"/>
    <property type="project" value="UniProtKB-SubCell"/>
</dbReference>
<feature type="transmembrane region" description="Helical" evidence="20">
    <location>
        <begin position="18"/>
        <end position="38"/>
    </location>
</feature>
<dbReference type="PANTHER" id="PTHR13872">
    <property type="entry name" value="DOLICHYL-DIPHOSPHOOLIGOSACCHARIDE--PROTEIN GLYCOSYLTRANSFERASE SUBUNIT"/>
    <property type="match status" value="1"/>
</dbReference>
<dbReference type="FunCoup" id="B9ILS7">
    <property type="interactions" value="2416"/>
</dbReference>
<dbReference type="Pfam" id="PF02516">
    <property type="entry name" value="STT3"/>
    <property type="match status" value="1"/>
</dbReference>
<name>B9ILS7_POPTR</name>
<organism evidence="23 24">
    <name type="scientific">Populus trichocarpa</name>
    <name type="common">Western balsam poplar</name>
    <name type="synonym">Populus balsamifera subsp. trichocarpa</name>
    <dbReference type="NCBI Taxonomy" id="3694"/>
    <lineage>
        <taxon>Eukaryota</taxon>
        <taxon>Viridiplantae</taxon>
        <taxon>Streptophyta</taxon>
        <taxon>Embryophyta</taxon>
        <taxon>Tracheophyta</taxon>
        <taxon>Spermatophyta</taxon>
        <taxon>Magnoliopsida</taxon>
        <taxon>eudicotyledons</taxon>
        <taxon>Gunneridae</taxon>
        <taxon>Pentapetalae</taxon>
        <taxon>rosids</taxon>
        <taxon>fabids</taxon>
        <taxon>Malpighiales</taxon>
        <taxon>Salicaceae</taxon>
        <taxon>Saliceae</taxon>
        <taxon>Populus</taxon>
    </lineage>
</organism>
<dbReference type="AlphaFoldDB" id="B9ILS7"/>
<evidence type="ECO:0000256" key="14">
    <source>
        <dbReference type="ARBA" id="ARBA00022989"/>
    </source>
</evidence>
<feature type="transmembrane region" description="Helical" evidence="20">
    <location>
        <begin position="206"/>
        <end position="230"/>
    </location>
</feature>
<keyword evidence="9" id="KW-0808">Transferase</keyword>
<accession>B9ILS7</accession>
<comment type="similarity">
    <text evidence="5">Belongs to the STT3 family.</text>
</comment>
<evidence type="ECO:0000256" key="8">
    <source>
        <dbReference type="ARBA" id="ARBA00022676"/>
    </source>
</evidence>
<dbReference type="Pfam" id="PF21436">
    <property type="entry name" value="STT3-PglB_core"/>
    <property type="match status" value="1"/>
</dbReference>